<feature type="chain" id="PRO_5045632829" description="Blue (type 1) copper domain-containing protein" evidence="1">
    <location>
        <begin position="31"/>
        <end position="146"/>
    </location>
</feature>
<dbReference type="InterPro" id="IPR008972">
    <property type="entry name" value="Cupredoxin"/>
</dbReference>
<reference evidence="2 3" key="1">
    <citation type="journal article" date="2019" name="Int. J. Syst. Evol. Microbiol.">
        <title>The Global Catalogue of Microorganisms (GCM) 10K type strain sequencing project: providing services to taxonomists for standard genome sequencing and annotation.</title>
        <authorList>
            <consortium name="The Broad Institute Genomics Platform"/>
            <consortium name="The Broad Institute Genome Sequencing Center for Infectious Disease"/>
            <person name="Wu L."/>
            <person name="Ma J."/>
        </authorList>
    </citation>
    <scope>NUCLEOTIDE SEQUENCE [LARGE SCALE GENOMIC DNA]</scope>
    <source>
        <strain evidence="2 3">JCM 15421</strain>
    </source>
</reference>
<gene>
    <name evidence="2" type="ORF">GCM10009105_08400</name>
</gene>
<dbReference type="Gene3D" id="2.60.40.420">
    <property type="entry name" value="Cupredoxins - blue copper proteins"/>
    <property type="match status" value="1"/>
</dbReference>
<organism evidence="2 3">
    <name type="scientific">Dokdonella soli</name>
    <dbReference type="NCBI Taxonomy" id="529810"/>
    <lineage>
        <taxon>Bacteria</taxon>
        <taxon>Pseudomonadati</taxon>
        <taxon>Pseudomonadota</taxon>
        <taxon>Gammaproteobacteria</taxon>
        <taxon>Lysobacterales</taxon>
        <taxon>Rhodanobacteraceae</taxon>
        <taxon>Dokdonella</taxon>
    </lineage>
</organism>
<keyword evidence="3" id="KW-1185">Reference proteome</keyword>
<keyword evidence="1" id="KW-0732">Signal</keyword>
<accession>A0ABN1IDH0</accession>
<name>A0ABN1IDH0_9GAMM</name>
<feature type="signal peptide" evidence="1">
    <location>
        <begin position="1"/>
        <end position="30"/>
    </location>
</feature>
<proteinExistence type="predicted"/>
<dbReference type="SUPFAM" id="SSF49503">
    <property type="entry name" value="Cupredoxins"/>
    <property type="match status" value="1"/>
</dbReference>
<protein>
    <recommendedName>
        <fullName evidence="4">Blue (type 1) copper domain-containing protein</fullName>
    </recommendedName>
</protein>
<evidence type="ECO:0008006" key="4">
    <source>
        <dbReference type="Google" id="ProtNLM"/>
    </source>
</evidence>
<comment type="caution">
    <text evidence="2">The sequence shown here is derived from an EMBL/GenBank/DDBJ whole genome shotgun (WGS) entry which is preliminary data.</text>
</comment>
<dbReference type="Proteomes" id="UP001501523">
    <property type="component" value="Unassembled WGS sequence"/>
</dbReference>
<dbReference type="EMBL" id="BAAAEU010000004">
    <property type="protein sequence ID" value="GAA0708641.1"/>
    <property type="molecule type" value="Genomic_DNA"/>
</dbReference>
<dbReference type="RefSeq" id="WP_343787486.1">
    <property type="nucleotide sequence ID" value="NZ_BAAAEU010000004.1"/>
</dbReference>
<sequence length="146" mass="15234">MPTHQSHAARTMPKALLALCLLGSNAAVHAVAPVVSLNVANSGTGAWLINGQSNPSLVLLRGSTYEFVMQNVSSIHTFNINTIDTTGFGSQYSNGVTNNAATGTTTLTFVVPADAPDSLHYNCSNHTAMNGPITVVTDLIFANGFD</sequence>
<evidence type="ECO:0000313" key="3">
    <source>
        <dbReference type="Proteomes" id="UP001501523"/>
    </source>
</evidence>
<evidence type="ECO:0000256" key="1">
    <source>
        <dbReference type="SAM" id="SignalP"/>
    </source>
</evidence>
<evidence type="ECO:0000313" key="2">
    <source>
        <dbReference type="EMBL" id="GAA0708641.1"/>
    </source>
</evidence>